<name>A0A2I0JQL7_PUNGR</name>
<gene>
    <name evidence="2" type="ORF">CRG98_021052</name>
</gene>
<reference evidence="2 3" key="1">
    <citation type="submission" date="2017-11" db="EMBL/GenBank/DDBJ databases">
        <title>De-novo sequencing of pomegranate (Punica granatum L.) genome.</title>
        <authorList>
            <person name="Akparov Z."/>
            <person name="Amiraslanov A."/>
            <person name="Hajiyeva S."/>
            <person name="Abbasov M."/>
            <person name="Kaur K."/>
            <person name="Hamwieh A."/>
            <person name="Solovyev V."/>
            <person name="Salamov A."/>
            <person name="Braich B."/>
            <person name="Kosarev P."/>
            <person name="Mahmoud A."/>
            <person name="Hajiyev E."/>
            <person name="Babayeva S."/>
            <person name="Izzatullayeva V."/>
            <person name="Mammadov A."/>
            <person name="Mammadov A."/>
            <person name="Sharifova S."/>
            <person name="Ojaghi J."/>
            <person name="Eynullazada K."/>
            <person name="Bayramov B."/>
            <person name="Abdulazimova A."/>
            <person name="Shahmuradov I."/>
        </authorList>
    </citation>
    <scope>NUCLEOTIDE SEQUENCE [LARGE SCALE GENOMIC DNA]</scope>
    <source>
        <strain evidence="3">cv. AG2017</strain>
        <tissue evidence="2">Leaf</tissue>
    </source>
</reference>
<proteinExistence type="predicted"/>
<evidence type="ECO:0000313" key="3">
    <source>
        <dbReference type="Proteomes" id="UP000233551"/>
    </source>
</evidence>
<dbReference type="PANTHER" id="PTHR34222:SF33">
    <property type="entry name" value="RETROTRANSPOSON GAG DOMAIN-CONTAINING PROTEIN"/>
    <property type="match status" value="1"/>
</dbReference>
<feature type="domain" description="Retroviral polymerase SH3-like" evidence="1">
    <location>
        <begin position="333"/>
        <end position="394"/>
    </location>
</feature>
<dbReference type="Proteomes" id="UP000233551">
    <property type="component" value="Unassembled WGS sequence"/>
</dbReference>
<protein>
    <recommendedName>
        <fullName evidence="1">Retroviral polymerase SH3-like domain-containing protein</fullName>
    </recommendedName>
</protein>
<sequence length="409" mass="45900">MSVMKYYSRLKTLWDELDNYLEIPTCTCSATRLYATQREREKTHQFLMGLGSEFMTMWSNILSHEPSRSLNKVYALILHEERQNIVTQSHENAAPDGAVFLSKITGKQGSGGRQTYSGQGGGKVSGATNKTCFHCGRVGYIKSRCWLLHGFSANLESKQVFERGGGTGKGLALGKRGGGTGMAGGHCRPGQNSGQHNGLGCHAFRSQHFRNYSISSVPMMTTCLVIADCTTRKTIGVGELQGGVYHLRHVTIQEQANRVISDETDDLWHMRLGHPSRRIKLNGGTSTEFCGECATTAAHLINITPTPILGGKSPYEVLFDKPPNYSNLRVFGCLCYAYDRPRDKDKFKPRSCRCIFIGYPYGKKAWRVYDLEKNEIFVSRDVRFCEREFQFSEHMDNSGRKDTSCIRFF</sequence>
<evidence type="ECO:0000259" key="1">
    <source>
        <dbReference type="Pfam" id="PF25597"/>
    </source>
</evidence>
<dbReference type="STRING" id="22663.A0A2I0JQL7"/>
<dbReference type="Pfam" id="PF25597">
    <property type="entry name" value="SH3_retrovirus"/>
    <property type="match status" value="1"/>
</dbReference>
<dbReference type="PANTHER" id="PTHR34222">
    <property type="entry name" value="GAG_PRE-INTEGRS DOMAIN-CONTAINING PROTEIN"/>
    <property type="match status" value="1"/>
</dbReference>
<accession>A0A2I0JQL7</accession>
<dbReference type="InterPro" id="IPR057670">
    <property type="entry name" value="SH3_retrovirus"/>
</dbReference>
<dbReference type="EMBL" id="PGOL01001357">
    <property type="protein sequence ID" value="PKI58589.1"/>
    <property type="molecule type" value="Genomic_DNA"/>
</dbReference>
<comment type="caution">
    <text evidence="2">The sequence shown here is derived from an EMBL/GenBank/DDBJ whole genome shotgun (WGS) entry which is preliminary data.</text>
</comment>
<evidence type="ECO:0000313" key="2">
    <source>
        <dbReference type="EMBL" id="PKI58589.1"/>
    </source>
</evidence>
<keyword evidence="3" id="KW-1185">Reference proteome</keyword>
<dbReference type="AlphaFoldDB" id="A0A2I0JQL7"/>
<organism evidence="2 3">
    <name type="scientific">Punica granatum</name>
    <name type="common">Pomegranate</name>
    <dbReference type="NCBI Taxonomy" id="22663"/>
    <lineage>
        <taxon>Eukaryota</taxon>
        <taxon>Viridiplantae</taxon>
        <taxon>Streptophyta</taxon>
        <taxon>Embryophyta</taxon>
        <taxon>Tracheophyta</taxon>
        <taxon>Spermatophyta</taxon>
        <taxon>Magnoliopsida</taxon>
        <taxon>eudicotyledons</taxon>
        <taxon>Gunneridae</taxon>
        <taxon>Pentapetalae</taxon>
        <taxon>rosids</taxon>
        <taxon>malvids</taxon>
        <taxon>Myrtales</taxon>
        <taxon>Lythraceae</taxon>
        <taxon>Punica</taxon>
    </lineage>
</organism>